<comment type="caution">
    <text evidence="10">The sequence shown here is derived from an EMBL/GenBank/DDBJ whole genome shotgun (WGS) entry which is preliminary data.</text>
</comment>
<dbReference type="EMBL" id="JAUSZT010000001">
    <property type="protein sequence ID" value="MDQ0995006.1"/>
    <property type="molecule type" value="Genomic_DNA"/>
</dbReference>
<dbReference type="PANTHER" id="PTHR32309:SF13">
    <property type="entry name" value="FERRIC ENTEROBACTIN TRANSPORT PROTEIN FEPE"/>
    <property type="match status" value="1"/>
</dbReference>
<evidence type="ECO:0000256" key="5">
    <source>
        <dbReference type="ARBA" id="ARBA00023136"/>
    </source>
</evidence>
<dbReference type="Gene3D" id="3.40.50.300">
    <property type="entry name" value="P-loop containing nucleotide triphosphate hydrolases"/>
    <property type="match status" value="1"/>
</dbReference>
<keyword evidence="5 7" id="KW-0472">Membrane</keyword>
<keyword evidence="2" id="KW-1003">Cell membrane</keyword>
<dbReference type="SUPFAM" id="SSF52540">
    <property type="entry name" value="P-loop containing nucleoside triphosphate hydrolases"/>
    <property type="match status" value="1"/>
</dbReference>
<evidence type="ECO:0000256" key="4">
    <source>
        <dbReference type="ARBA" id="ARBA00022989"/>
    </source>
</evidence>
<evidence type="ECO:0000256" key="6">
    <source>
        <dbReference type="SAM" id="Coils"/>
    </source>
</evidence>
<feature type="transmembrane region" description="Helical" evidence="7">
    <location>
        <begin position="36"/>
        <end position="54"/>
    </location>
</feature>
<evidence type="ECO:0000256" key="3">
    <source>
        <dbReference type="ARBA" id="ARBA00022692"/>
    </source>
</evidence>
<dbReference type="PANTHER" id="PTHR32309">
    <property type="entry name" value="TYROSINE-PROTEIN KINASE"/>
    <property type="match status" value="1"/>
</dbReference>
<feature type="domain" description="Tyrosine-protein kinase G-rich" evidence="9">
    <location>
        <begin position="392"/>
        <end position="460"/>
    </location>
</feature>
<feature type="coiled-coil region" evidence="6">
    <location>
        <begin position="297"/>
        <end position="345"/>
    </location>
</feature>
<keyword evidence="4 7" id="KW-1133">Transmembrane helix</keyword>
<reference evidence="10 11" key="1">
    <citation type="submission" date="2023-07" db="EMBL/GenBank/DDBJ databases">
        <title>Comparative genomics of wheat-associated soil bacteria to identify genetic determinants of phenazine resistance.</title>
        <authorList>
            <person name="Mouncey N."/>
        </authorList>
    </citation>
    <scope>NUCLEOTIDE SEQUENCE [LARGE SCALE GENOMIC DNA]</scope>
    <source>
        <strain evidence="10 11">W4I11</strain>
    </source>
</reference>
<dbReference type="RefSeq" id="WP_307275606.1">
    <property type="nucleotide sequence ID" value="NZ_JAUSZT010000001.1"/>
</dbReference>
<dbReference type="Proteomes" id="UP001237780">
    <property type="component" value="Unassembled WGS sequence"/>
</dbReference>
<protein>
    <submittedName>
        <fullName evidence="10">Succinoglycan biosynthesis transport protein ExoP</fullName>
    </submittedName>
</protein>
<evidence type="ECO:0000313" key="11">
    <source>
        <dbReference type="Proteomes" id="UP001237780"/>
    </source>
</evidence>
<evidence type="ECO:0000256" key="7">
    <source>
        <dbReference type="SAM" id="Phobius"/>
    </source>
</evidence>
<accession>A0ABU0S2Z9</accession>
<evidence type="ECO:0000259" key="8">
    <source>
        <dbReference type="Pfam" id="PF02706"/>
    </source>
</evidence>
<dbReference type="InterPro" id="IPR032807">
    <property type="entry name" value="GNVR"/>
</dbReference>
<sequence>MVRHKHHSTRTDELHADAHLIGMADIVGFLRRNWRFVGASILGSVLIAVAYLLVAEPIFTATARIVIDPEQARIASQDAVSGTIVIETGEVESQVEIIRSEAIAKSVIEQLSLTEDPELQGGDSLLSSLAFWRSDKGKVAEPELIMRKTVAGFLERLRVWRVGQSYVLDVAYNSTDPAKAATVANATALAYIKAGLDAKSSAAKSGAGWLESRLAEISGQANASARAVEDFRNQNQISQAGATSLDEQQLTEANIQLSRAKADTSAEKAKLAMINKFLQSETYVDGYVDEALRNPQITALRERLNTASTQLDELKGRYGENGAAVQAAQQEIARLKGEVRQEIVRIGQVYKSNVEAAERREQYVNDQLQATIQSGLSKGMARVQLGELESRANTYRQMYQSLMQQLISALQQESFPVGDSRLVSAAAIPLGKTWPKGSLVLALASVLGGLAGLAYSAVREVSDRRIKTESRLRRELGLNSLGTLPFVSARAISKGNPQEQYQLLNFVLDHPNHLFSDAVRNTKASLDLIMRRQGAKVVGITSALPGEGKTTVASNLAQLYAATGSRTMLIDTCAANPTLTRLFTTMTKPHQAISTDVVENHRKIEATEGSSRRDARTIRKVDEIRAEEPYASVSVITPPALMSVDEITHSSSQAYRYLNLQALESHLDRLRDQHDIIILDLPDLTTSADARIVSVIVDCVILTVGDRQNVTLDVLGAAIANCSGINSDAVGVVFNTPLHPRTAAPLAFPPSSLRAGSYGRSLQRRFSKFAGSLASFRWSRL</sequence>
<dbReference type="InterPro" id="IPR027417">
    <property type="entry name" value="P-loop_NTPase"/>
</dbReference>
<keyword evidence="6" id="KW-0175">Coiled coil</keyword>
<proteinExistence type="predicted"/>
<organism evidence="10 11">
    <name type="scientific">Phyllobacterium ifriqiyense</name>
    <dbReference type="NCBI Taxonomy" id="314238"/>
    <lineage>
        <taxon>Bacteria</taxon>
        <taxon>Pseudomonadati</taxon>
        <taxon>Pseudomonadota</taxon>
        <taxon>Alphaproteobacteria</taxon>
        <taxon>Hyphomicrobiales</taxon>
        <taxon>Phyllobacteriaceae</taxon>
        <taxon>Phyllobacterium</taxon>
    </lineage>
</organism>
<comment type="subcellular location">
    <subcellularLocation>
        <location evidence="1">Cell membrane</location>
        <topology evidence="1">Multi-pass membrane protein</topology>
    </subcellularLocation>
</comment>
<evidence type="ECO:0000259" key="9">
    <source>
        <dbReference type="Pfam" id="PF13807"/>
    </source>
</evidence>
<keyword evidence="3 7" id="KW-0812">Transmembrane</keyword>
<dbReference type="Pfam" id="PF02706">
    <property type="entry name" value="Wzz"/>
    <property type="match status" value="1"/>
</dbReference>
<evidence type="ECO:0000313" key="10">
    <source>
        <dbReference type="EMBL" id="MDQ0995006.1"/>
    </source>
</evidence>
<name>A0ABU0S2Z9_9HYPH</name>
<dbReference type="InterPro" id="IPR003856">
    <property type="entry name" value="LPS_length_determ_N"/>
</dbReference>
<dbReference type="Pfam" id="PF13807">
    <property type="entry name" value="GNVR"/>
    <property type="match status" value="1"/>
</dbReference>
<feature type="domain" description="Polysaccharide chain length determinant N-terminal" evidence="8">
    <location>
        <begin position="24"/>
        <end position="111"/>
    </location>
</feature>
<dbReference type="InterPro" id="IPR050445">
    <property type="entry name" value="Bact_polysacc_biosynth/exp"/>
</dbReference>
<gene>
    <name evidence="10" type="ORF">QFZ34_000183</name>
</gene>
<evidence type="ECO:0000256" key="2">
    <source>
        <dbReference type="ARBA" id="ARBA00022475"/>
    </source>
</evidence>
<keyword evidence="11" id="KW-1185">Reference proteome</keyword>
<evidence type="ECO:0000256" key="1">
    <source>
        <dbReference type="ARBA" id="ARBA00004651"/>
    </source>
</evidence>